<sequence>MKVVSVDPGKDSTKYAYTGEDRKIKTDHFKTRMTVLDDLNNNDIIGEDSFKVEYDGSTVVLGNQGEVDAADERSKKNRIHKIATLTAIAQMLGPEEKEVVLVNNIPSTSYKSKQLKQEYMEFYKSQEEIQITVNDIPYNFKIVDVLFLPESVGCIFHYPQLFEGKSCIIDIGKYNIGLVVVENCSVKYMTTLDFGGTELENRTIEKLESKFDKGINRDKIIDYLKNGYIESWGEKVKGSEEVISQCKIEYLNDIIKESAKKKITFETMERLNFIGGTSLLIRDEINSHTKFSKLSNVLNDAKEVSVIGNLLFGERKYNGKI</sequence>
<reference evidence="2 3" key="1">
    <citation type="submission" date="2017-02" db="EMBL/GenBank/DDBJ databases">
        <authorList>
            <person name="Peterson S.W."/>
        </authorList>
    </citation>
    <scope>NUCLEOTIDE SEQUENCE [LARGE SCALE GENOMIC DNA]</scope>
    <source>
        <strain evidence="2 3">M1</strain>
    </source>
</reference>
<name>A0A1T5KE75_9FIRM</name>
<organism evidence="2 3">
    <name type="scientific">Maledivibacter halophilus</name>
    <dbReference type="NCBI Taxonomy" id="36842"/>
    <lineage>
        <taxon>Bacteria</taxon>
        <taxon>Bacillati</taxon>
        <taxon>Bacillota</taxon>
        <taxon>Clostridia</taxon>
        <taxon>Peptostreptococcales</taxon>
        <taxon>Caminicellaceae</taxon>
        <taxon>Maledivibacter</taxon>
    </lineage>
</organism>
<gene>
    <name evidence="2" type="ORF">SAMN02194393_01725</name>
</gene>
<evidence type="ECO:0000313" key="3">
    <source>
        <dbReference type="Proteomes" id="UP000190285"/>
    </source>
</evidence>
<dbReference type="Proteomes" id="UP000190285">
    <property type="component" value="Unassembled WGS sequence"/>
</dbReference>
<protein>
    <submittedName>
        <fullName evidence="2">StbA protein</fullName>
    </submittedName>
</protein>
<dbReference type="AlphaFoldDB" id="A0A1T5KE75"/>
<dbReference type="InterPro" id="IPR040607">
    <property type="entry name" value="ALP_N"/>
</dbReference>
<dbReference type="Pfam" id="PF17989">
    <property type="entry name" value="ALP_N"/>
    <property type="match status" value="1"/>
</dbReference>
<dbReference type="Gene3D" id="3.30.420.40">
    <property type="match status" value="2"/>
</dbReference>
<dbReference type="CDD" id="cd24026">
    <property type="entry name" value="ASKHA_NBD_ParM_Alp12-like"/>
    <property type="match status" value="1"/>
</dbReference>
<feature type="domain" description="Actin-like protein N-terminal" evidence="1">
    <location>
        <begin position="6"/>
        <end position="153"/>
    </location>
</feature>
<dbReference type="InterPro" id="IPR043129">
    <property type="entry name" value="ATPase_NBD"/>
</dbReference>
<evidence type="ECO:0000259" key="1">
    <source>
        <dbReference type="Pfam" id="PF17989"/>
    </source>
</evidence>
<proteinExistence type="predicted"/>
<dbReference type="SUPFAM" id="SSF53067">
    <property type="entry name" value="Actin-like ATPase domain"/>
    <property type="match status" value="2"/>
</dbReference>
<dbReference type="EMBL" id="FUZT01000004">
    <property type="protein sequence ID" value="SKC61930.1"/>
    <property type="molecule type" value="Genomic_DNA"/>
</dbReference>
<accession>A0A1T5KE75</accession>
<evidence type="ECO:0000313" key="2">
    <source>
        <dbReference type="EMBL" id="SKC61930.1"/>
    </source>
</evidence>
<dbReference type="STRING" id="36842.SAMN02194393_01725"/>
<keyword evidence="3" id="KW-1185">Reference proteome</keyword>